<dbReference type="Pfam" id="PF00027">
    <property type="entry name" value="cNMP_binding"/>
    <property type="match status" value="1"/>
</dbReference>
<dbReference type="InterPro" id="IPR000595">
    <property type="entry name" value="cNMP-bd_dom"/>
</dbReference>
<dbReference type="OrthoDB" id="8254501at2"/>
<keyword evidence="6" id="KW-1185">Reference proteome</keyword>
<dbReference type="PROSITE" id="PS51063">
    <property type="entry name" value="HTH_CRP_2"/>
    <property type="match status" value="1"/>
</dbReference>
<dbReference type="InterPro" id="IPR036388">
    <property type="entry name" value="WH-like_DNA-bd_sf"/>
</dbReference>
<evidence type="ECO:0000256" key="3">
    <source>
        <dbReference type="ARBA" id="ARBA00023163"/>
    </source>
</evidence>
<dbReference type="Gene3D" id="2.60.120.10">
    <property type="entry name" value="Jelly Rolls"/>
    <property type="match status" value="1"/>
</dbReference>
<dbReference type="STRING" id="84698.SAMN04488528_101833"/>
<protein>
    <submittedName>
        <fullName evidence="5">cAMP-binding domain of CRP or a regulatory subunit of cAMP-dependent protein kinases</fullName>
    </submittedName>
</protein>
<dbReference type="GO" id="GO:0003677">
    <property type="term" value="F:DNA binding"/>
    <property type="evidence" value="ECO:0007669"/>
    <property type="project" value="UniProtKB-KW"/>
</dbReference>
<dbReference type="InterPro" id="IPR018335">
    <property type="entry name" value="Tscrpt_reg_HTH_Crp-type_CS"/>
</dbReference>
<evidence type="ECO:0000259" key="4">
    <source>
        <dbReference type="PROSITE" id="PS51063"/>
    </source>
</evidence>
<dbReference type="GO" id="GO:0016301">
    <property type="term" value="F:kinase activity"/>
    <property type="evidence" value="ECO:0007669"/>
    <property type="project" value="UniProtKB-KW"/>
</dbReference>
<dbReference type="Pfam" id="PF13545">
    <property type="entry name" value="HTH_Crp_2"/>
    <property type="match status" value="1"/>
</dbReference>
<evidence type="ECO:0000313" key="5">
    <source>
        <dbReference type="EMBL" id="SFB21716.1"/>
    </source>
</evidence>
<keyword evidence="5" id="KW-0418">Kinase</keyword>
<dbReference type="PRINTS" id="PR00034">
    <property type="entry name" value="HTHCRP"/>
</dbReference>
<dbReference type="SMART" id="SM00419">
    <property type="entry name" value="HTH_CRP"/>
    <property type="match status" value="1"/>
</dbReference>
<dbReference type="Gene3D" id="1.10.10.10">
    <property type="entry name" value="Winged helix-like DNA-binding domain superfamily/Winged helix DNA-binding domain"/>
    <property type="match status" value="1"/>
</dbReference>
<dbReference type="RefSeq" id="WP_090041691.1">
    <property type="nucleotide sequence ID" value="NZ_FOKI01000018.1"/>
</dbReference>
<dbReference type="CDD" id="cd00038">
    <property type="entry name" value="CAP_ED"/>
    <property type="match status" value="1"/>
</dbReference>
<gene>
    <name evidence="5" type="ORF">SAMN04488528_101833</name>
</gene>
<name>A0A1I0Z9A5_9CLOT</name>
<dbReference type="InterPro" id="IPR050397">
    <property type="entry name" value="Env_Response_Regulators"/>
</dbReference>
<keyword evidence="2" id="KW-0238">DNA-binding</keyword>
<dbReference type="GO" id="GO:0003700">
    <property type="term" value="F:DNA-binding transcription factor activity"/>
    <property type="evidence" value="ECO:0007669"/>
    <property type="project" value="InterPro"/>
</dbReference>
<evidence type="ECO:0000256" key="1">
    <source>
        <dbReference type="ARBA" id="ARBA00023015"/>
    </source>
</evidence>
<feature type="domain" description="HTH crp-type" evidence="4">
    <location>
        <begin position="142"/>
        <end position="216"/>
    </location>
</feature>
<dbReference type="InterPro" id="IPR018490">
    <property type="entry name" value="cNMP-bd_dom_sf"/>
</dbReference>
<reference evidence="5 6" key="1">
    <citation type="submission" date="2016-10" db="EMBL/GenBank/DDBJ databases">
        <authorList>
            <person name="de Groot N.N."/>
        </authorList>
    </citation>
    <scope>NUCLEOTIDE SEQUENCE [LARGE SCALE GENOMIC DNA]</scope>
    <source>
        <strain evidence="5 6">DSM 12271</strain>
    </source>
</reference>
<dbReference type="CDD" id="cd00092">
    <property type="entry name" value="HTH_CRP"/>
    <property type="match status" value="1"/>
</dbReference>
<dbReference type="InterPro" id="IPR036390">
    <property type="entry name" value="WH_DNA-bd_sf"/>
</dbReference>
<evidence type="ECO:0000313" key="6">
    <source>
        <dbReference type="Proteomes" id="UP000198619"/>
    </source>
</evidence>
<keyword evidence="5" id="KW-0808">Transferase</keyword>
<dbReference type="Proteomes" id="UP000198619">
    <property type="component" value="Unassembled WGS sequence"/>
</dbReference>
<keyword evidence="3" id="KW-0804">Transcription</keyword>
<dbReference type="InterPro" id="IPR014710">
    <property type="entry name" value="RmlC-like_jellyroll"/>
</dbReference>
<dbReference type="PANTHER" id="PTHR24567">
    <property type="entry name" value="CRP FAMILY TRANSCRIPTIONAL REGULATORY PROTEIN"/>
    <property type="match status" value="1"/>
</dbReference>
<dbReference type="PROSITE" id="PS00042">
    <property type="entry name" value="HTH_CRP_1"/>
    <property type="match status" value="1"/>
</dbReference>
<proteinExistence type="predicted"/>
<organism evidence="5 6">
    <name type="scientific">Clostridium frigidicarnis</name>
    <dbReference type="NCBI Taxonomy" id="84698"/>
    <lineage>
        <taxon>Bacteria</taxon>
        <taxon>Bacillati</taxon>
        <taxon>Bacillota</taxon>
        <taxon>Clostridia</taxon>
        <taxon>Eubacteriales</taxon>
        <taxon>Clostridiaceae</taxon>
        <taxon>Clostridium</taxon>
    </lineage>
</organism>
<sequence>MYEKLFNKKRQEDMRSFFLNELAPLGLIRNCCKNEVIDIDSSNYICIVTEGKFKQILCDASGNEKVMFFLIPGEIFGETCYFVNGDMPVLLKSCCVSKVSLLERSILDDFISKNPGAYEFFIHSLVRKYRISVTQMHDMLFTSAKQKIANTLYRLSIQSGIEMSGYIVIDIKLTHQELANLIGSSRITVTRILKELKEDNIVDATPDKKFIIKNIGRLKEFIQI</sequence>
<dbReference type="GO" id="GO:0005829">
    <property type="term" value="C:cytosol"/>
    <property type="evidence" value="ECO:0007669"/>
    <property type="project" value="TreeGrafter"/>
</dbReference>
<dbReference type="AlphaFoldDB" id="A0A1I0Z9A5"/>
<dbReference type="SUPFAM" id="SSF51206">
    <property type="entry name" value="cAMP-binding domain-like"/>
    <property type="match status" value="1"/>
</dbReference>
<dbReference type="EMBL" id="FOKI01000018">
    <property type="protein sequence ID" value="SFB21716.1"/>
    <property type="molecule type" value="Genomic_DNA"/>
</dbReference>
<accession>A0A1I0Z9A5</accession>
<dbReference type="PANTHER" id="PTHR24567:SF28">
    <property type="entry name" value="LISTERIOLYSIN REGULATORY PROTEIN"/>
    <property type="match status" value="1"/>
</dbReference>
<keyword evidence="1" id="KW-0805">Transcription regulation</keyword>
<dbReference type="SUPFAM" id="SSF46785">
    <property type="entry name" value="Winged helix' DNA-binding domain"/>
    <property type="match status" value="1"/>
</dbReference>
<dbReference type="InterPro" id="IPR012318">
    <property type="entry name" value="HTH_CRP"/>
</dbReference>
<evidence type="ECO:0000256" key="2">
    <source>
        <dbReference type="ARBA" id="ARBA00023125"/>
    </source>
</evidence>